<evidence type="ECO:0000313" key="2">
    <source>
        <dbReference type="Proteomes" id="UP000255334"/>
    </source>
</evidence>
<evidence type="ECO:0000313" key="1">
    <source>
        <dbReference type="EMBL" id="RDS81894.1"/>
    </source>
</evidence>
<reference evidence="1 2" key="1">
    <citation type="submission" date="2018-07" db="EMBL/GenBank/DDBJ databases">
        <title>Dyella monticola sp. nov. and Dyella psychrodurans sp. nov. isolated from monsoon evergreen broad-leaved forest soil of Dinghu Mountain, China.</title>
        <authorList>
            <person name="Gao Z."/>
            <person name="Qiu L."/>
        </authorList>
    </citation>
    <scope>NUCLEOTIDE SEQUENCE [LARGE SCALE GENOMIC DNA]</scope>
    <source>
        <strain evidence="1 2">4MSK11</strain>
    </source>
</reference>
<comment type="caution">
    <text evidence="1">The sequence shown here is derived from an EMBL/GenBank/DDBJ whole genome shotgun (WGS) entry which is preliminary data.</text>
</comment>
<accession>A0A370X0F3</accession>
<organism evidence="1 2">
    <name type="scientific">Dyella psychrodurans</name>
    <dbReference type="NCBI Taxonomy" id="1927960"/>
    <lineage>
        <taxon>Bacteria</taxon>
        <taxon>Pseudomonadati</taxon>
        <taxon>Pseudomonadota</taxon>
        <taxon>Gammaproteobacteria</taxon>
        <taxon>Lysobacterales</taxon>
        <taxon>Rhodanobacteraceae</taxon>
        <taxon>Dyella</taxon>
    </lineage>
</organism>
<dbReference type="EMBL" id="QRBF01000006">
    <property type="protein sequence ID" value="RDS81894.1"/>
    <property type="molecule type" value="Genomic_DNA"/>
</dbReference>
<protein>
    <submittedName>
        <fullName evidence="1">Uncharacterized protein</fullName>
    </submittedName>
</protein>
<proteinExistence type="predicted"/>
<keyword evidence="2" id="KW-1185">Reference proteome</keyword>
<gene>
    <name evidence="1" type="ORF">DWU99_15865</name>
</gene>
<name>A0A370X0F3_9GAMM</name>
<dbReference type="Proteomes" id="UP000255334">
    <property type="component" value="Unassembled WGS sequence"/>
</dbReference>
<sequence>MDDNGHPIVQLSWDDVDSCFDDESSFNIIGGGASGFALFEMNGWQFDDPRGSDEDVRLWQSDQGYFCKRRNIIDDIDVVLKLARIYFETGSYDEVRRACSDLSRLAGLP</sequence>
<dbReference type="AlphaFoldDB" id="A0A370X0F3"/>